<reference evidence="6 7" key="1">
    <citation type="submission" date="2024-02" db="EMBL/GenBank/DDBJ databases">
        <title>Haloferula sargassicola NBRC 104335.</title>
        <authorList>
            <person name="Ichikawa N."/>
            <person name="Katano-Makiyama Y."/>
            <person name="Hidaka K."/>
        </authorList>
    </citation>
    <scope>NUCLEOTIDE SEQUENCE [LARGE SCALE GENOMIC DNA]</scope>
    <source>
        <strain evidence="6 7">NBRC 104335</strain>
    </source>
</reference>
<evidence type="ECO:0000256" key="2">
    <source>
        <dbReference type="ARBA" id="ARBA00022801"/>
    </source>
</evidence>
<dbReference type="PANTHER" id="PTHR42732:SF1">
    <property type="entry name" value="BETA-MANNOSIDASE"/>
    <property type="match status" value="1"/>
</dbReference>
<dbReference type="Pfam" id="PF18565">
    <property type="entry name" value="Glyco_hydro2_C5"/>
    <property type="match status" value="1"/>
</dbReference>
<keyword evidence="3" id="KW-0326">Glycosidase</keyword>
<dbReference type="InterPro" id="IPR040605">
    <property type="entry name" value="Glyco_hydro2_dom5"/>
</dbReference>
<protein>
    <submittedName>
        <fullName evidence="6">Beta-galactosidase BoGH2A</fullName>
    </submittedName>
</protein>
<keyword evidence="7" id="KW-1185">Reference proteome</keyword>
<comment type="similarity">
    <text evidence="1">Belongs to the glycosyl hydrolase 2 family.</text>
</comment>
<keyword evidence="2" id="KW-0378">Hydrolase</keyword>
<dbReference type="InterPro" id="IPR032311">
    <property type="entry name" value="DUF4982"/>
</dbReference>
<evidence type="ECO:0000256" key="1">
    <source>
        <dbReference type="ARBA" id="ARBA00007401"/>
    </source>
</evidence>
<dbReference type="Gene3D" id="3.20.20.80">
    <property type="entry name" value="Glycosidases"/>
    <property type="match status" value="1"/>
</dbReference>
<sequence length="343" mass="38410">MRVCHENDPTRPVTQALFRPNVTQDYDNGLADMLDVIGTNYRDAELLQAWKDKRGRKIVGTEQGHERSTWFECRDHPQHAGQFLWTGIDYLGESRDWPVTTYNSGLLDRTGWIQPRGWERRSWWSDEPMVKLFRRVGATEATPPDPGYEVIEWKRRQVLFPDWNPETEGPQRVEVYAEADEVELFLNGRSLGTKKVKDDIALNWEVSFEKGALKAVARIAGKEVASDQLTTAGEPARLVARGDRVSLGRDFESVGHVEVEVTDAEGHVVPTAKNEIHFDVSGLGKLIAVDNGSIVSHESFVADHRRAFQGRCLGMVRATGEGEIMVQVSAEGLASAEVTLSSP</sequence>
<dbReference type="RefSeq" id="WP_353565126.1">
    <property type="nucleotide sequence ID" value="NZ_BAABRI010000001.1"/>
</dbReference>
<dbReference type="Gene3D" id="2.60.40.10">
    <property type="entry name" value="Immunoglobulins"/>
    <property type="match status" value="2"/>
</dbReference>
<organism evidence="6 7">
    <name type="scientific">Haloferula sargassicola</name>
    <dbReference type="NCBI Taxonomy" id="490096"/>
    <lineage>
        <taxon>Bacteria</taxon>
        <taxon>Pseudomonadati</taxon>
        <taxon>Verrucomicrobiota</taxon>
        <taxon>Verrucomicrobiia</taxon>
        <taxon>Verrucomicrobiales</taxon>
        <taxon>Verrucomicrobiaceae</taxon>
        <taxon>Haloferula</taxon>
    </lineage>
</organism>
<dbReference type="PANTHER" id="PTHR42732">
    <property type="entry name" value="BETA-GALACTOSIDASE"/>
    <property type="match status" value="1"/>
</dbReference>
<accession>A0ABP9UIF0</accession>
<evidence type="ECO:0000259" key="5">
    <source>
        <dbReference type="Pfam" id="PF18565"/>
    </source>
</evidence>
<name>A0ABP9UIF0_9BACT</name>
<dbReference type="SUPFAM" id="SSF51445">
    <property type="entry name" value="(Trans)glycosidases"/>
    <property type="match status" value="1"/>
</dbReference>
<dbReference type="InterPro" id="IPR051913">
    <property type="entry name" value="GH2_Domain-Containing"/>
</dbReference>
<dbReference type="InterPro" id="IPR013783">
    <property type="entry name" value="Ig-like_fold"/>
</dbReference>
<feature type="domain" description="DUF4982" evidence="4">
    <location>
        <begin position="171"/>
        <end position="225"/>
    </location>
</feature>
<evidence type="ECO:0000313" key="7">
    <source>
        <dbReference type="Proteomes" id="UP001476282"/>
    </source>
</evidence>
<dbReference type="InterPro" id="IPR017853">
    <property type="entry name" value="GH"/>
</dbReference>
<evidence type="ECO:0000259" key="4">
    <source>
        <dbReference type="Pfam" id="PF16355"/>
    </source>
</evidence>
<feature type="domain" description="Glycoside hydrolase family 2" evidence="5">
    <location>
        <begin position="240"/>
        <end position="339"/>
    </location>
</feature>
<dbReference type="EMBL" id="BAABRI010000001">
    <property type="protein sequence ID" value="GAA5480970.1"/>
    <property type="molecule type" value="Genomic_DNA"/>
</dbReference>
<dbReference type="Pfam" id="PF16355">
    <property type="entry name" value="DUF4982"/>
    <property type="match status" value="1"/>
</dbReference>
<evidence type="ECO:0000313" key="6">
    <source>
        <dbReference type="EMBL" id="GAA5480970.1"/>
    </source>
</evidence>
<gene>
    <name evidence="6" type="ORF">Hsar01_00175</name>
</gene>
<evidence type="ECO:0000256" key="3">
    <source>
        <dbReference type="ARBA" id="ARBA00023295"/>
    </source>
</evidence>
<proteinExistence type="inferred from homology"/>
<comment type="caution">
    <text evidence="6">The sequence shown here is derived from an EMBL/GenBank/DDBJ whole genome shotgun (WGS) entry which is preliminary data.</text>
</comment>
<dbReference type="Proteomes" id="UP001476282">
    <property type="component" value="Unassembled WGS sequence"/>
</dbReference>